<proteinExistence type="predicted"/>
<dbReference type="EMBL" id="JAWPEI010000011">
    <property type="protein sequence ID" value="KAK4710866.1"/>
    <property type="molecule type" value="Genomic_DNA"/>
</dbReference>
<protein>
    <recommendedName>
        <fullName evidence="3">RNase H type-1 domain-containing protein</fullName>
    </recommendedName>
</protein>
<dbReference type="AlphaFoldDB" id="A0AAV9KC10"/>
<reference evidence="1 2" key="1">
    <citation type="submission" date="2023-10" db="EMBL/GenBank/DDBJ databases">
        <title>Genome-Wide Identification Analysis in wild type Solanum Pinnatisectum Reveals Some Genes Defensing Phytophthora Infestans.</title>
        <authorList>
            <person name="Sun C."/>
        </authorList>
    </citation>
    <scope>NUCLEOTIDE SEQUENCE [LARGE SCALE GENOMIC DNA]</scope>
    <source>
        <strain evidence="1">LQN</strain>
        <tissue evidence="1">Leaf</tissue>
    </source>
</reference>
<sequence>MTLEGTFQFIHILREGNTTADLLANFAELDRKNHDFFTKTIHLPRTIIATMKNDEKACPYFRIRLRKNTLIFDPG</sequence>
<organism evidence="1 2">
    <name type="scientific">Solanum pinnatisectum</name>
    <name type="common">tansyleaf nightshade</name>
    <dbReference type="NCBI Taxonomy" id="50273"/>
    <lineage>
        <taxon>Eukaryota</taxon>
        <taxon>Viridiplantae</taxon>
        <taxon>Streptophyta</taxon>
        <taxon>Embryophyta</taxon>
        <taxon>Tracheophyta</taxon>
        <taxon>Spermatophyta</taxon>
        <taxon>Magnoliopsida</taxon>
        <taxon>eudicotyledons</taxon>
        <taxon>Gunneridae</taxon>
        <taxon>Pentapetalae</taxon>
        <taxon>asterids</taxon>
        <taxon>lamiids</taxon>
        <taxon>Solanales</taxon>
        <taxon>Solanaceae</taxon>
        <taxon>Solanoideae</taxon>
        <taxon>Solaneae</taxon>
        <taxon>Solanum</taxon>
    </lineage>
</organism>
<gene>
    <name evidence="1" type="ORF">R3W88_005379</name>
</gene>
<evidence type="ECO:0000313" key="2">
    <source>
        <dbReference type="Proteomes" id="UP001311915"/>
    </source>
</evidence>
<comment type="caution">
    <text evidence="1">The sequence shown here is derived from an EMBL/GenBank/DDBJ whole genome shotgun (WGS) entry which is preliminary data.</text>
</comment>
<evidence type="ECO:0008006" key="3">
    <source>
        <dbReference type="Google" id="ProtNLM"/>
    </source>
</evidence>
<evidence type="ECO:0000313" key="1">
    <source>
        <dbReference type="EMBL" id="KAK4710866.1"/>
    </source>
</evidence>
<keyword evidence="2" id="KW-1185">Reference proteome</keyword>
<name>A0AAV9KC10_9SOLN</name>
<accession>A0AAV9KC10</accession>
<dbReference type="Proteomes" id="UP001311915">
    <property type="component" value="Unassembled WGS sequence"/>
</dbReference>